<protein>
    <submittedName>
        <fullName evidence="1">Autotransporter outer membrane beta-barrel domain-containing protein</fullName>
    </submittedName>
</protein>
<dbReference type="RefSeq" id="WP_241439117.1">
    <property type="nucleotide sequence ID" value="NZ_CP093033.1"/>
</dbReference>
<accession>A0ABY3VTM7</accession>
<dbReference type="EMBL" id="CP093033">
    <property type="protein sequence ID" value="UNF28696.1"/>
    <property type="molecule type" value="Genomic_DNA"/>
</dbReference>
<proteinExistence type="predicted"/>
<dbReference type="InterPro" id="IPR006315">
    <property type="entry name" value="OM_autotransptr_brl_dom"/>
</dbReference>
<sequence length="135" mass="15555">MAQLFISVAFFPMGDLKGMLSCKQEARQPIGKTTTLKQTALGASFTAGKSFMSGHKGRIFYPQFQIVYQNVHFDKTSYIDGFNIEIGKLDLWLMLGVWAFKQDTYGFLKREKFFLSMKSFILPIVLEKNNVFSWR</sequence>
<keyword evidence="2" id="KW-1185">Reference proteome</keyword>
<dbReference type="InterPro" id="IPR036709">
    <property type="entry name" value="Autotransporte_beta_dom_sf"/>
</dbReference>
<dbReference type="Proteomes" id="UP000829580">
    <property type="component" value="Chromosome"/>
</dbReference>
<evidence type="ECO:0000313" key="1">
    <source>
        <dbReference type="EMBL" id="UNF28696.1"/>
    </source>
</evidence>
<dbReference type="Gene3D" id="2.40.128.130">
    <property type="entry name" value="Autotransporter beta-domain"/>
    <property type="match status" value="1"/>
</dbReference>
<gene>
    <name evidence="1" type="ORF">MNL13_05590</name>
</gene>
<dbReference type="NCBIfam" id="TIGR01414">
    <property type="entry name" value="autotrans_barl"/>
    <property type="match status" value="1"/>
</dbReference>
<reference evidence="1 2" key="1">
    <citation type="submission" date="2022-02" db="EMBL/GenBank/DDBJ databases">
        <title>Genomic structural plasticity of rodent-associated Bartonella in nature.</title>
        <authorList>
            <person name="Sousa K.C.M."/>
            <person name="Gutierrez R."/>
            <person name="Yahalomi D."/>
            <person name="Shalit T."/>
            <person name="Markus B."/>
            <person name="Nachum-Biala Y."/>
            <person name="Hawlena H."/>
            <person name="Marcos-Hadad E."/>
            <person name="Hazkani-Covo E."/>
            <person name="Neves H.R."/>
            <person name="Covo S."/>
            <person name="Harrus S."/>
        </authorList>
    </citation>
    <scope>NUCLEOTIDE SEQUENCE [LARGE SCALE GENOMIC DNA]</scope>
    <source>
        <strain evidence="1 2">B35_1_2</strain>
    </source>
</reference>
<evidence type="ECO:0000313" key="2">
    <source>
        <dbReference type="Proteomes" id="UP000829580"/>
    </source>
</evidence>
<name>A0ABY3VTM7_9HYPH</name>
<organism evidence="1 2">
    <name type="scientific">Bartonella krasnovii</name>
    <dbReference type="NCBI Taxonomy" id="2267275"/>
    <lineage>
        <taxon>Bacteria</taxon>
        <taxon>Pseudomonadati</taxon>
        <taxon>Pseudomonadota</taxon>
        <taxon>Alphaproteobacteria</taxon>
        <taxon>Hyphomicrobiales</taxon>
        <taxon>Bartonellaceae</taxon>
        <taxon>Bartonella</taxon>
    </lineage>
</organism>